<dbReference type="AlphaFoldDB" id="A0AAE8N562"/>
<dbReference type="Proteomes" id="UP001187682">
    <property type="component" value="Unassembled WGS sequence"/>
</dbReference>
<feature type="domain" description="DUF7896" evidence="3">
    <location>
        <begin position="475"/>
        <end position="566"/>
    </location>
</feature>
<sequence>MAFTNQHAQLERELEDIQMKQQEFNERERRVREELERVNASSSPIAINTNARLSHQNGGDMSFSAGGSYQLAGGDGWRYQSGSAPTNRATLAMTPRSQSNVGVRMSALSVRPDTNMVRSRSSISALSHPMSRSVSQTSDLSRAPLNPNNASLFPGANTGMMDRLREHESASSQLHGGRARHWAGRLAEVHEDPLPDIGQNPMDYIMSNEDDSSSYGSTSFSGATYYTPNHSTGDYLQYPTVLTSITSSTPSLVSNVDSAAAPEAVPLTRDNSFVGDSFADTFEIARLDSTDLSITRSASQDPFGRDFSHQQFNAGAKHPIAAAGNSYLFGVGANLAGPPTAQNYPDPDDAASADMRRSISNTSIRSTGSNQERRAKEARERQVQNGLRNTIAPKPTASSSLDKKHAAAPAATPASHHAVKKEGSGRTAVAPSTGKGQYQRPKHPKVYCDRCPGSDGFRGEHELRRHVNSKHSATVVKYVCCDPAESGVKAGVAAVNPLSKCKSCVANKQYGAYYNAAAHLRRAHFRKRASRGRAAGKAGEETERRAGKGGGDWPPMEELKHWMRKVHVRGNVIVGVETEDGSGTFAPQDIDLATYGNGGGLDYSGLDASPGNYPPMLPELAVDVSGDGSSTEGGLMAPPSAGGLSPFSSFSPFSPSVPSMSPLEQELGFQDEESFGALSSGGSHSMSPAGAGYMEFQPMDEYNMGLSGV</sequence>
<accession>A0AAE8N562</accession>
<feature type="coiled-coil region" evidence="1">
    <location>
        <begin position="7"/>
        <end position="34"/>
    </location>
</feature>
<dbReference type="Pfam" id="PF25438">
    <property type="entry name" value="DUF7896"/>
    <property type="match status" value="1"/>
</dbReference>
<comment type="caution">
    <text evidence="4">The sequence shown here is derived from an EMBL/GenBank/DDBJ whole genome shotgun (WGS) entry which is preliminary data.</text>
</comment>
<keyword evidence="5" id="KW-1185">Reference proteome</keyword>
<feature type="region of interest" description="Disordered" evidence="2">
    <location>
        <begin position="529"/>
        <end position="554"/>
    </location>
</feature>
<dbReference type="EMBL" id="ONZQ02000012">
    <property type="protein sequence ID" value="SPO05288.1"/>
    <property type="molecule type" value="Genomic_DNA"/>
</dbReference>
<evidence type="ECO:0000313" key="4">
    <source>
        <dbReference type="EMBL" id="SPO05288.1"/>
    </source>
</evidence>
<gene>
    <name evidence="4" type="ORF">DNG_07975</name>
</gene>
<dbReference type="PANTHER" id="PTHR42031">
    <property type="entry name" value="KEY LIME PATHOGENICITY PROTEIN"/>
    <property type="match status" value="1"/>
</dbReference>
<feature type="compositionally biased region" description="Low complexity" evidence="2">
    <location>
        <begin position="407"/>
        <end position="416"/>
    </location>
</feature>
<evidence type="ECO:0000256" key="1">
    <source>
        <dbReference type="SAM" id="Coils"/>
    </source>
</evidence>
<keyword evidence="1" id="KW-0175">Coiled coil</keyword>
<dbReference type="InterPro" id="IPR057218">
    <property type="entry name" value="DUF7896"/>
</dbReference>
<name>A0AAE8N562_9PEZI</name>
<dbReference type="PANTHER" id="PTHR42031:SF1">
    <property type="entry name" value="KEY LIME PATHOGENICITY PROTEIN"/>
    <property type="match status" value="1"/>
</dbReference>
<evidence type="ECO:0000259" key="3">
    <source>
        <dbReference type="Pfam" id="PF25438"/>
    </source>
</evidence>
<feature type="compositionally biased region" description="Basic and acidic residues" evidence="2">
    <location>
        <begin position="371"/>
        <end position="382"/>
    </location>
</feature>
<feature type="compositionally biased region" description="Low complexity" evidence="2">
    <location>
        <begin position="359"/>
        <end position="370"/>
    </location>
</feature>
<reference evidence="4" key="1">
    <citation type="submission" date="2018-03" db="EMBL/GenBank/DDBJ databases">
        <authorList>
            <person name="Guldener U."/>
        </authorList>
    </citation>
    <scope>NUCLEOTIDE SEQUENCE</scope>
</reference>
<organism evidence="4 5">
    <name type="scientific">Cephalotrichum gorgonifer</name>
    <dbReference type="NCBI Taxonomy" id="2041049"/>
    <lineage>
        <taxon>Eukaryota</taxon>
        <taxon>Fungi</taxon>
        <taxon>Dikarya</taxon>
        <taxon>Ascomycota</taxon>
        <taxon>Pezizomycotina</taxon>
        <taxon>Sordariomycetes</taxon>
        <taxon>Hypocreomycetidae</taxon>
        <taxon>Microascales</taxon>
        <taxon>Microascaceae</taxon>
        <taxon>Cephalotrichum</taxon>
    </lineage>
</organism>
<protein>
    <recommendedName>
        <fullName evidence="3">DUF7896 domain-containing protein</fullName>
    </recommendedName>
</protein>
<evidence type="ECO:0000256" key="2">
    <source>
        <dbReference type="SAM" id="MobiDB-lite"/>
    </source>
</evidence>
<evidence type="ECO:0000313" key="5">
    <source>
        <dbReference type="Proteomes" id="UP001187682"/>
    </source>
</evidence>
<feature type="region of interest" description="Disordered" evidence="2">
    <location>
        <begin position="359"/>
        <end position="447"/>
    </location>
</feature>
<proteinExistence type="predicted"/>